<gene>
    <name evidence="1" type="ORF">Q5Y73_05415</name>
</gene>
<evidence type="ECO:0000313" key="2">
    <source>
        <dbReference type="Proteomes" id="UP001231941"/>
    </source>
</evidence>
<proteinExistence type="predicted"/>
<comment type="caution">
    <text evidence="1">The sequence shown here is derived from an EMBL/GenBank/DDBJ whole genome shotgun (WGS) entry which is preliminary data.</text>
</comment>
<dbReference type="RefSeq" id="WP_305990796.1">
    <property type="nucleotide sequence ID" value="NZ_JAVAMP010000001.1"/>
</dbReference>
<keyword evidence="2" id="KW-1185">Reference proteome</keyword>
<accession>A0ABT9IVZ3</accession>
<reference evidence="1 2" key="1">
    <citation type="submission" date="2023-08" db="EMBL/GenBank/DDBJ databases">
        <authorList>
            <person name="Park J.-S."/>
        </authorList>
    </citation>
    <scope>NUCLEOTIDE SEQUENCE [LARGE SCALE GENOMIC DNA]</scope>
    <source>
        <strain evidence="1 2">2205SS18-9</strain>
    </source>
</reference>
<sequence length="57" mass="6696">MNKEQEHPLFTVEYECSLGVVYYRNVVASDFEQAKTYIHQQQPDVIIRAVTMMEDEA</sequence>
<dbReference type="EMBL" id="JAVAMP010000001">
    <property type="protein sequence ID" value="MDP5273535.1"/>
    <property type="molecule type" value="Genomic_DNA"/>
</dbReference>
<organism evidence="1 2">
    <name type="scientific">Chengkuizengella axinellae</name>
    <dbReference type="NCBI Taxonomy" id="3064388"/>
    <lineage>
        <taxon>Bacteria</taxon>
        <taxon>Bacillati</taxon>
        <taxon>Bacillota</taxon>
        <taxon>Bacilli</taxon>
        <taxon>Bacillales</taxon>
        <taxon>Paenibacillaceae</taxon>
        <taxon>Chengkuizengella</taxon>
    </lineage>
</organism>
<name>A0ABT9IVZ3_9BACL</name>
<evidence type="ECO:0000313" key="1">
    <source>
        <dbReference type="EMBL" id="MDP5273535.1"/>
    </source>
</evidence>
<dbReference type="Proteomes" id="UP001231941">
    <property type="component" value="Unassembled WGS sequence"/>
</dbReference>
<protein>
    <submittedName>
        <fullName evidence="1">Uncharacterized protein</fullName>
    </submittedName>
</protein>